<dbReference type="RefSeq" id="WP_086422162.1">
    <property type="nucleotide sequence ID" value="NZ_NFDE01000063.1"/>
</dbReference>
<dbReference type="GO" id="GO:0032259">
    <property type="term" value="P:methylation"/>
    <property type="evidence" value="ECO:0007669"/>
    <property type="project" value="UniProtKB-KW"/>
</dbReference>
<accession>A0A242YYY3</accession>
<dbReference type="InterPro" id="IPR029063">
    <property type="entry name" value="SAM-dependent_MTases_sf"/>
</dbReference>
<sequence length="264" mass="30092">MSNISSERFDKIAKQYLTSEVHKMSPTIQLVHEKSREWNIETVCDVACGAGHFGLSFHKKVRSISAVDPSEKMLGISRNLASEKGFSEYKTFQGFAEEIPLLDQSFDLVISRLAPHHFVDIQKSICEMSRITKPGGHVIVIDLAGYENNEINQFNHRLEVLHDPTHVKSYSAKEWVRFFKAGELHVVEVIKNQSESKTGVAVKRWCEIASSGIEAEEKIRELLRGAPKTYLEEMGIWQEDDEFYSPIKTVLIIGEKRREINADN</sequence>
<name>A0A242YYY3_9BACI</name>
<dbReference type="Gene3D" id="3.40.50.150">
    <property type="entry name" value="Vaccinia Virus protein VP39"/>
    <property type="match status" value="1"/>
</dbReference>
<comment type="caution">
    <text evidence="4">The sequence shown here is derived from an EMBL/GenBank/DDBJ whole genome shotgun (WGS) entry which is preliminary data.</text>
</comment>
<evidence type="ECO:0000256" key="1">
    <source>
        <dbReference type="ARBA" id="ARBA00022603"/>
    </source>
</evidence>
<dbReference type="InterPro" id="IPR025714">
    <property type="entry name" value="Methyltranfer_dom"/>
</dbReference>
<organism evidence="4 5">
    <name type="scientific">Bacillus wiedmannii</name>
    <dbReference type="NCBI Taxonomy" id="1890302"/>
    <lineage>
        <taxon>Bacteria</taxon>
        <taxon>Bacillati</taxon>
        <taxon>Bacillota</taxon>
        <taxon>Bacilli</taxon>
        <taxon>Bacillales</taxon>
        <taxon>Bacillaceae</taxon>
        <taxon>Bacillus</taxon>
        <taxon>Bacillus cereus group</taxon>
    </lineage>
</organism>
<dbReference type="PANTHER" id="PTHR44942">
    <property type="entry name" value="METHYLTRANSF_11 DOMAIN-CONTAINING PROTEIN"/>
    <property type="match status" value="1"/>
</dbReference>
<evidence type="ECO:0000259" key="3">
    <source>
        <dbReference type="Pfam" id="PF13847"/>
    </source>
</evidence>
<keyword evidence="2" id="KW-0808">Transferase</keyword>
<reference evidence="4 5" key="1">
    <citation type="submission" date="2016-10" db="EMBL/GenBank/DDBJ databases">
        <title>Comparative genomics of Bacillus thuringiensis reveals a path to pathogens against multiple invertebrate hosts.</title>
        <authorList>
            <person name="Zheng J."/>
            <person name="Gao Q."/>
            <person name="Liu H."/>
            <person name="Peng D."/>
            <person name="Ruan L."/>
            <person name="Sun M."/>
        </authorList>
    </citation>
    <scope>NUCLEOTIDE SEQUENCE [LARGE SCALE GENOMIC DNA]</scope>
    <source>
        <strain evidence="4">BGSC 4BK1</strain>
    </source>
</reference>
<evidence type="ECO:0000313" key="4">
    <source>
        <dbReference type="EMBL" id="OTX84959.1"/>
    </source>
</evidence>
<gene>
    <name evidence="4" type="ORF">BK730_24625</name>
</gene>
<evidence type="ECO:0000313" key="5">
    <source>
        <dbReference type="Proteomes" id="UP000194945"/>
    </source>
</evidence>
<proteinExistence type="predicted"/>
<feature type="domain" description="Methyltransferase" evidence="3">
    <location>
        <begin position="42"/>
        <end position="144"/>
    </location>
</feature>
<dbReference type="InterPro" id="IPR051052">
    <property type="entry name" value="Diverse_substrate_MTase"/>
</dbReference>
<dbReference type="PANTHER" id="PTHR44942:SF4">
    <property type="entry name" value="METHYLTRANSFERASE TYPE 11 DOMAIN-CONTAINING PROTEIN"/>
    <property type="match status" value="1"/>
</dbReference>
<dbReference type="SUPFAM" id="SSF53335">
    <property type="entry name" value="S-adenosyl-L-methionine-dependent methyltransferases"/>
    <property type="match status" value="1"/>
</dbReference>
<dbReference type="Proteomes" id="UP000194945">
    <property type="component" value="Unassembled WGS sequence"/>
</dbReference>
<keyword evidence="1" id="KW-0489">Methyltransferase</keyword>
<protein>
    <recommendedName>
        <fullName evidence="3">Methyltransferase domain-containing protein</fullName>
    </recommendedName>
</protein>
<dbReference type="GO" id="GO:0008168">
    <property type="term" value="F:methyltransferase activity"/>
    <property type="evidence" value="ECO:0007669"/>
    <property type="project" value="UniProtKB-KW"/>
</dbReference>
<dbReference type="AlphaFoldDB" id="A0A242YYY3"/>
<evidence type="ECO:0000256" key="2">
    <source>
        <dbReference type="ARBA" id="ARBA00022679"/>
    </source>
</evidence>
<dbReference type="EMBL" id="NFDE01000063">
    <property type="protein sequence ID" value="OTX84959.1"/>
    <property type="molecule type" value="Genomic_DNA"/>
</dbReference>
<dbReference type="CDD" id="cd02440">
    <property type="entry name" value="AdoMet_MTases"/>
    <property type="match status" value="1"/>
</dbReference>
<dbReference type="Pfam" id="PF13847">
    <property type="entry name" value="Methyltransf_31"/>
    <property type="match status" value="1"/>
</dbReference>